<feature type="compositionally biased region" description="Basic residues" evidence="2">
    <location>
        <begin position="772"/>
        <end position="796"/>
    </location>
</feature>
<evidence type="ECO:0000313" key="6">
    <source>
        <dbReference type="RefSeq" id="XP_035674821.1"/>
    </source>
</evidence>
<dbReference type="Gene3D" id="3.40.225.10">
    <property type="entry name" value="Class II aldolase/adducin N-terminal domain"/>
    <property type="match status" value="1"/>
</dbReference>
<comment type="similarity">
    <text evidence="1">Belongs to the aldolase class II family. Adducin subfamily.</text>
</comment>
<dbReference type="SMART" id="SM01007">
    <property type="entry name" value="Aldolase_II"/>
    <property type="match status" value="1"/>
</dbReference>
<protein>
    <submittedName>
        <fullName evidence="5 6">Alpha-adducin-like isoform X1</fullName>
    </submittedName>
</protein>
<feature type="compositionally biased region" description="Basic and acidic residues" evidence="2">
    <location>
        <begin position="741"/>
        <end position="751"/>
    </location>
</feature>
<dbReference type="InterPro" id="IPR036409">
    <property type="entry name" value="Aldolase_II/adducin_N_sf"/>
</dbReference>
<dbReference type="FunFam" id="3.40.225.10:FF:000011">
    <property type="entry name" value="Uncharacterized protein, isoform B"/>
    <property type="match status" value="1"/>
</dbReference>
<dbReference type="RefSeq" id="XP_035674820.1">
    <property type="nucleotide sequence ID" value="XM_035818927.1"/>
</dbReference>
<dbReference type="RefSeq" id="XP_035674821.1">
    <property type="nucleotide sequence ID" value="XM_035818928.1"/>
</dbReference>
<dbReference type="AlphaFoldDB" id="A0A9J7L3A7"/>
<proteinExistence type="inferred from homology"/>
<feature type="compositionally biased region" description="Low complexity" evidence="2">
    <location>
        <begin position="716"/>
        <end position="727"/>
    </location>
</feature>
<dbReference type="NCBIfam" id="NF005451">
    <property type="entry name" value="PRK07044.1"/>
    <property type="match status" value="1"/>
</dbReference>
<dbReference type="RefSeq" id="XP_035674822.1">
    <property type="nucleotide sequence ID" value="XM_035818929.1"/>
</dbReference>
<dbReference type="SUPFAM" id="SSF53639">
    <property type="entry name" value="AraD/HMP-PK domain-like"/>
    <property type="match status" value="1"/>
</dbReference>
<evidence type="ECO:0000313" key="7">
    <source>
        <dbReference type="RefSeq" id="XP_035674822.1"/>
    </source>
</evidence>
<feature type="region of interest" description="Disordered" evidence="2">
    <location>
        <begin position="651"/>
        <end position="796"/>
    </location>
</feature>
<name>A0A9J7L3A7_BRAFL</name>
<organism evidence="4 5">
    <name type="scientific">Branchiostoma floridae</name>
    <name type="common">Florida lancelet</name>
    <name type="synonym">Amphioxus</name>
    <dbReference type="NCBI Taxonomy" id="7739"/>
    <lineage>
        <taxon>Eukaryota</taxon>
        <taxon>Metazoa</taxon>
        <taxon>Chordata</taxon>
        <taxon>Cephalochordata</taxon>
        <taxon>Leptocardii</taxon>
        <taxon>Amphioxiformes</taxon>
        <taxon>Branchiostomatidae</taxon>
        <taxon>Branchiostoma</taxon>
    </lineage>
</organism>
<dbReference type="PANTHER" id="PTHR10672:SF3">
    <property type="entry name" value="PROTEIN HU-LI TAI SHAO"/>
    <property type="match status" value="1"/>
</dbReference>
<reference evidence="5 6" key="2">
    <citation type="submission" date="2025-04" db="UniProtKB">
        <authorList>
            <consortium name="RefSeq"/>
        </authorList>
    </citation>
    <scope>IDENTIFICATION</scope>
    <source>
        <strain evidence="5 6">S238N-H82</strain>
        <tissue evidence="5 6">Testes</tissue>
    </source>
</reference>
<dbReference type="PANTHER" id="PTHR10672">
    <property type="entry name" value="ADDUCIN"/>
    <property type="match status" value="1"/>
</dbReference>
<evidence type="ECO:0000313" key="5">
    <source>
        <dbReference type="RefSeq" id="XP_035674820.1"/>
    </source>
</evidence>
<dbReference type="OrthoDB" id="3238794at2759"/>
<dbReference type="GO" id="GO:0051016">
    <property type="term" value="P:barbed-end actin filament capping"/>
    <property type="evidence" value="ECO:0000318"/>
    <property type="project" value="GO_Central"/>
</dbReference>
<dbReference type="GO" id="GO:0051015">
    <property type="term" value="F:actin filament binding"/>
    <property type="evidence" value="ECO:0000318"/>
    <property type="project" value="GO_Central"/>
</dbReference>
<dbReference type="InterPro" id="IPR001303">
    <property type="entry name" value="Aldolase_II/adducin_N"/>
</dbReference>
<evidence type="ECO:0000256" key="1">
    <source>
        <dbReference type="ARBA" id="ARBA00006274"/>
    </source>
</evidence>
<accession>A0A9J7L3A7</accession>
<reference evidence="4" key="1">
    <citation type="journal article" date="2020" name="Nat. Ecol. Evol.">
        <title>Deeply conserved synteny resolves early events in vertebrate evolution.</title>
        <authorList>
            <person name="Simakov O."/>
            <person name="Marletaz F."/>
            <person name="Yue J.X."/>
            <person name="O'Connell B."/>
            <person name="Jenkins J."/>
            <person name="Brandt A."/>
            <person name="Calef R."/>
            <person name="Tung C.H."/>
            <person name="Huang T.K."/>
            <person name="Schmutz J."/>
            <person name="Satoh N."/>
            <person name="Yu J.K."/>
            <person name="Putnam N.H."/>
            <person name="Green R.E."/>
            <person name="Rokhsar D.S."/>
        </authorList>
    </citation>
    <scope>NUCLEOTIDE SEQUENCE [LARGE SCALE GENOMIC DNA]</scope>
    <source>
        <strain evidence="4">S238N-H82</strain>
    </source>
</reference>
<keyword evidence="4" id="KW-1185">Reference proteome</keyword>
<dbReference type="GO" id="GO:0005886">
    <property type="term" value="C:plasma membrane"/>
    <property type="evidence" value="ECO:0000318"/>
    <property type="project" value="GO_Central"/>
</dbReference>
<dbReference type="GO" id="GO:0005856">
    <property type="term" value="C:cytoskeleton"/>
    <property type="evidence" value="ECO:0000318"/>
    <property type="project" value="GO_Central"/>
</dbReference>
<dbReference type="OMA" id="EIQVCAV"/>
<dbReference type="Proteomes" id="UP000001554">
    <property type="component" value="Chromosome 4"/>
</dbReference>
<gene>
    <name evidence="5 6 7" type="primary">LOC118414726</name>
</gene>
<dbReference type="InterPro" id="IPR051017">
    <property type="entry name" value="Aldolase-II_Adducin_sf"/>
</dbReference>
<sequence>MADTDVVLNGPPDVGDGKASSGGSSPHQSPVAETKQSKVKRPVDIQQDVHEMEKRKRVSLILNSQAFREELEEIIESQIKSGPHPASLIALQQISELILPQARVPSSVLSGGGMRATGIVIPINDLRGVDAMSYSKGEKLLRCKLASLYRLVDMHGWTNLIYNHITVRISQEKEHFLINPYGMMYNELTAASLVKVDMQGQVIDPGITTFGINKGGFMLHSAVHQFRPDCRCVLHLYNEAVSAVSATKQGLMPISHEALLIGEVSYYDYRGVPVDQNERDTIARSLGPKNKVLILRNHGVLVCAGTIEEAWYLAYNTVKACEIQLKAMPAGLDNLIVLDRSALREEPREEQKGGGDTAHYKATEEKHYKWKKGELEFEALMRQMDNSGYKTGYIYHQPVVRHLPGTGKSNDEVAIPPSASGFTETAGHDDDLGILSPARRAMDRKQGEKTKWLHSPNVYTKVQVQVDQNGDGEEPKTVTRWVSEDSPSKGTIIKVDPNAFVPTGIPEEDVRTKVKVLKDKRVADKLSSGPQSNILHGMPWAATASGDQVVVHAGSKGIIQQEFQDEFVFPMLQSPNPFEKMTEKELEEYRKEVEKKQRGVGGEITTTTVETVVIDGQVKTVQKETVLTVVKSGEGEDAEIHEKLMEELRAASIKRKTPTKRHSSSSHSSQEESVVNRPAGSTEEPEPKPSVQPVSEPPPEPPVKQEIKAASPKRLSPASPGSPAGSPVNGQGAPAGGSPDKAAEAGEREESSEGTPNASGKESSPTKETSPTKKKKKLRTPSFLKSKKKDKKKDKE</sequence>
<evidence type="ECO:0000313" key="4">
    <source>
        <dbReference type="Proteomes" id="UP000001554"/>
    </source>
</evidence>
<feature type="region of interest" description="Disordered" evidence="2">
    <location>
        <begin position="1"/>
        <end position="44"/>
    </location>
</feature>
<feature type="domain" description="Class II aldolase/adducin N-terminal" evidence="3">
    <location>
        <begin position="143"/>
        <end position="325"/>
    </location>
</feature>
<evidence type="ECO:0000259" key="3">
    <source>
        <dbReference type="SMART" id="SM01007"/>
    </source>
</evidence>
<dbReference type="GO" id="GO:0014069">
    <property type="term" value="C:postsynaptic density"/>
    <property type="evidence" value="ECO:0000318"/>
    <property type="project" value="GO_Central"/>
</dbReference>
<feature type="compositionally biased region" description="Basic residues" evidence="2">
    <location>
        <begin position="652"/>
        <end position="664"/>
    </location>
</feature>
<evidence type="ECO:0000256" key="2">
    <source>
        <dbReference type="SAM" id="MobiDB-lite"/>
    </source>
</evidence>
<dbReference type="GeneID" id="118414726"/>
<dbReference type="KEGG" id="bfo:118414726"/>
<dbReference type="Pfam" id="PF00596">
    <property type="entry name" value="Aldolase_II"/>
    <property type="match status" value="1"/>
</dbReference>